<dbReference type="Proteomes" id="UP001162483">
    <property type="component" value="Unassembled WGS sequence"/>
</dbReference>
<dbReference type="SMART" id="SM00240">
    <property type="entry name" value="FHA"/>
    <property type="match status" value="1"/>
</dbReference>
<feature type="compositionally biased region" description="Basic and acidic residues" evidence="1">
    <location>
        <begin position="197"/>
        <end position="207"/>
    </location>
</feature>
<organism evidence="3 4">
    <name type="scientific">Staurois parvus</name>
    <dbReference type="NCBI Taxonomy" id="386267"/>
    <lineage>
        <taxon>Eukaryota</taxon>
        <taxon>Metazoa</taxon>
        <taxon>Chordata</taxon>
        <taxon>Craniata</taxon>
        <taxon>Vertebrata</taxon>
        <taxon>Euteleostomi</taxon>
        <taxon>Amphibia</taxon>
        <taxon>Batrachia</taxon>
        <taxon>Anura</taxon>
        <taxon>Neobatrachia</taxon>
        <taxon>Ranoidea</taxon>
        <taxon>Ranidae</taxon>
        <taxon>Staurois</taxon>
    </lineage>
</organism>
<feature type="domain" description="FHA" evidence="2">
    <location>
        <begin position="280"/>
        <end position="338"/>
    </location>
</feature>
<dbReference type="SUPFAM" id="SSF49879">
    <property type="entry name" value="SMAD/FHA domain"/>
    <property type="match status" value="1"/>
</dbReference>
<keyword evidence="4" id="KW-1185">Reference proteome</keyword>
<dbReference type="InterPro" id="IPR000253">
    <property type="entry name" value="FHA_dom"/>
</dbReference>
<dbReference type="InterPro" id="IPR050923">
    <property type="entry name" value="Cell_Proc_Reg/RNA_Proc"/>
</dbReference>
<proteinExistence type="predicted"/>
<feature type="region of interest" description="Disordered" evidence="1">
    <location>
        <begin position="130"/>
        <end position="250"/>
    </location>
</feature>
<sequence length="353" mass="36297">MHLRGPGIPGPTMPLRGPGIPGPPKPLRGPGILGSPKPLRGPGILGSPKPLRGPGIPGLSMSLRGPGMPGAPLRGPGILTPGSVRPPAIPGPAATRNMRFAGPMRGPMFQGTLPQSNGMPGPVALRGPMLPGPAGRAMPMRGPMLLGTGPASDPGYANATEEPAGDGGPEEWPSEPAQGPSPHGSSFKKPVAPGRPGGHEKTVEPGDKPAAPVRPPVPGPDGEEAPDVGPGLPSDAYRSAPAIPYREPPWSGPPQALYSLEVLKGGAILSTRNLANTSWTVFGRLPACHVPLEHPSVSRFHAALQYRPSPGSEPNQERGFYIYDLGSTHGTFVNKQRIPPKTYTATASGWGTS</sequence>
<evidence type="ECO:0000259" key="2">
    <source>
        <dbReference type="PROSITE" id="PS50006"/>
    </source>
</evidence>
<dbReference type="Pfam" id="PF00498">
    <property type="entry name" value="FHA"/>
    <property type="match status" value="1"/>
</dbReference>
<dbReference type="CDD" id="cd22677">
    <property type="entry name" value="FHA_Kanadaptin"/>
    <property type="match status" value="1"/>
</dbReference>
<evidence type="ECO:0000313" key="4">
    <source>
        <dbReference type="Proteomes" id="UP001162483"/>
    </source>
</evidence>
<evidence type="ECO:0000313" key="3">
    <source>
        <dbReference type="EMBL" id="CAI9608395.1"/>
    </source>
</evidence>
<gene>
    <name evidence="3" type="ORF">SPARVUS_LOCUS14100817</name>
</gene>
<dbReference type="PANTHER" id="PTHR23308">
    <property type="entry name" value="NUCLEAR INHIBITOR OF PROTEIN PHOSPHATASE-1"/>
    <property type="match status" value="1"/>
</dbReference>
<accession>A0ABN9GG78</accession>
<protein>
    <recommendedName>
        <fullName evidence="2">FHA domain-containing protein</fullName>
    </recommendedName>
</protein>
<dbReference type="EMBL" id="CATNWA010018600">
    <property type="protein sequence ID" value="CAI9608395.1"/>
    <property type="molecule type" value="Genomic_DNA"/>
</dbReference>
<comment type="caution">
    <text evidence="3">The sequence shown here is derived from an EMBL/GenBank/DDBJ whole genome shotgun (WGS) entry which is preliminary data.</text>
</comment>
<reference evidence="3" key="1">
    <citation type="submission" date="2023-05" db="EMBL/GenBank/DDBJ databases">
        <authorList>
            <person name="Stuckert A."/>
        </authorList>
    </citation>
    <scope>NUCLEOTIDE SEQUENCE</scope>
</reference>
<evidence type="ECO:0000256" key="1">
    <source>
        <dbReference type="SAM" id="MobiDB-lite"/>
    </source>
</evidence>
<dbReference type="PROSITE" id="PS50006">
    <property type="entry name" value="FHA_DOMAIN"/>
    <property type="match status" value="1"/>
</dbReference>
<dbReference type="Gene3D" id="2.60.200.20">
    <property type="match status" value="1"/>
</dbReference>
<name>A0ABN9GG78_9NEOB</name>
<dbReference type="InterPro" id="IPR008984">
    <property type="entry name" value="SMAD_FHA_dom_sf"/>
</dbReference>
<feature type="region of interest" description="Disordered" evidence="1">
    <location>
        <begin position="1"/>
        <end position="92"/>
    </location>
</feature>